<dbReference type="EMBL" id="VUJU01008622">
    <property type="protein sequence ID" value="KAF0728054.1"/>
    <property type="molecule type" value="Genomic_DNA"/>
</dbReference>
<sequence length="120" mass="14048">MHLFTIHIFALLPDKNSHIYSALFLKTIEICLQNNLRFQPVTVVMDFEIAIHIEIKNIWPKVQIHGCNVIVEYRKKCSYLQVYGNIMMQCNILRKNLNRKATHKTTITLMQICSSTLKSQ</sequence>
<dbReference type="Proteomes" id="UP000478052">
    <property type="component" value="Unassembled WGS sequence"/>
</dbReference>
<evidence type="ECO:0000313" key="2">
    <source>
        <dbReference type="EMBL" id="KAF0728054.1"/>
    </source>
</evidence>
<accession>A0A6G0WL96</accession>
<reference evidence="2 3" key="1">
    <citation type="submission" date="2019-08" db="EMBL/GenBank/DDBJ databases">
        <title>Whole genome of Aphis craccivora.</title>
        <authorList>
            <person name="Voronova N.V."/>
            <person name="Shulinski R.S."/>
            <person name="Bandarenka Y.V."/>
            <person name="Zhorov D.G."/>
            <person name="Warner D."/>
        </authorList>
    </citation>
    <scope>NUCLEOTIDE SEQUENCE [LARGE SCALE GENOMIC DNA]</scope>
    <source>
        <strain evidence="2">180601</strain>
        <tissue evidence="2">Whole Body</tissue>
    </source>
</reference>
<evidence type="ECO:0000313" key="1">
    <source>
        <dbReference type="EMBL" id="KAF0720944.1"/>
    </source>
</evidence>
<proteinExistence type="predicted"/>
<keyword evidence="3" id="KW-1185">Reference proteome</keyword>
<dbReference type="AlphaFoldDB" id="A0A6G0WL96"/>
<organism evidence="2 3">
    <name type="scientific">Aphis craccivora</name>
    <name type="common">Cowpea aphid</name>
    <dbReference type="NCBI Taxonomy" id="307492"/>
    <lineage>
        <taxon>Eukaryota</taxon>
        <taxon>Metazoa</taxon>
        <taxon>Ecdysozoa</taxon>
        <taxon>Arthropoda</taxon>
        <taxon>Hexapoda</taxon>
        <taxon>Insecta</taxon>
        <taxon>Pterygota</taxon>
        <taxon>Neoptera</taxon>
        <taxon>Paraneoptera</taxon>
        <taxon>Hemiptera</taxon>
        <taxon>Sternorrhyncha</taxon>
        <taxon>Aphidomorpha</taxon>
        <taxon>Aphidoidea</taxon>
        <taxon>Aphididae</taxon>
        <taxon>Aphidini</taxon>
        <taxon>Aphis</taxon>
        <taxon>Aphis</taxon>
    </lineage>
</organism>
<gene>
    <name evidence="1" type="ORF">FWK35_00027229</name>
    <name evidence="2" type="ORF">FWK35_00028793</name>
</gene>
<evidence type="ECO:0000313" key="3">
    <source>
        <dbReference type="Proteomes" id="UP000478052"/>
    </source>
</evidence>
<protein>
    <submittedName>
        <fullName evidence="2">MULE domain-containing protein</fullName>
    </submittedName>
</protein>
<comment type="caution">
    <text evidence="2">The sequence shown here is derived from an EMBL/GenBank/DDBJ whole genome shotgun (WGS) entry which is preliminary data.</text>
</comment>
<name>A0A6G0WL96_APHCR</name>
<dbReference type="EMBL" id="VUJU01009356">
    <property type="protein sequence ID" value="KAF0720944.1"/>
    <property type="molecule type" value="Genomic_DNA"/>
</dbReference>